<comment type="pathway">
    <text evidence="1 7">Cell wall biogenesis; peptidoglycan biosynthesis.</text>
</comment>
<dbReference type="eggNOG" id="COG2989">
    <property type="taxonomic scope" value="Bacteria"/>
</dbReference>
<accession>S5YB04</accession>
<dbReference type="UniPathway" id="UPA00219"/>
<dbReference type="GO" id="GO:0008360">
    <property type="term" value="P:regulation of cell shape"/>
    <property type="evidence" value="ECO:0007669"/>
    <property type="project" value="UniProtKB-UniRule"/>
</dbReference>
<dbReference type="InterPro" id="IPR036365">
    <property type="entry name" value="PGBD-like_sf"/>
</dbReference>
<evidence type="ECO:0000256" key="4">
    <source>
        <dbReference type="ARBA" id="ARBA00022960"/>
    </source>
</evidence>
<dbReference type="GO" id="GO:0016740">
    <property type="term" value="F:transferase activity"/>
    <property type="evidence" value="ECO:0007669"/>
    <property type="project" value="UniProtKB-KW"/>
</dbReference>
<proteinExistence type="inferred from homology"/>
<dbReference type="InterPro" id="IPR002477">
    <property type="entry name" value="Peptidoglycan-bd-like"/>
</dbReference>
<evidence type="ECO:0000256" key="1">
    <source>
        <dbReference type="ARBA" id="ARBA00004752"/>
    </source>
</evidence>
<dbReference type="PROSITE" id="PS52029">
    <property type="entry name" value="LD_TPASE"/>
    <property type="match status" value="1"/>
</dbReference>
<dbReference type="Pfam" id="PF01471">
    <property type="entry name" value="PG_binding_1"/>
    <property type="match status" value="1"/>
</dbReference>
<dbReference type="AlphaFoldDB" id="S5YB04"/>
<dbReference type="InterPro" id="IPR045380">
    <property type="entry name" value="LD_TPept_scaffold_dom"/>
</dbReference>
<dbReference type="KEGG" id="pami:JCM7686_1492"/>
<reference evidence="10 11" key="1">
    <citation type="journal article" date="2014" name="BMC Genomics">
        <title>Architecture and functions of a multipartite genome of the methylotrophic bacterium Paracoccus aminophilus JCM 7686, containing primary and secondary chromids.</title>
        <authorList>
            <person name="Dziewit L."/>
            <person name="Czarnecki J."/>
            <person name="Wibberg D."/>
            <person name="Radlinska M."/>
            <person name="Mrozek P."/>
            <person name="Szymczak M."/>
            <person name="Schluter A."/>
            <person name="Puhler A."/>
            <person name="Bartosik D."/>
        </authorList>
    </citation>
    <scope>NUCLEOTIDE SEQUENCE [LARGE SCALE GENOMIC DNA]</scope>
    <source>
        <strain evidence="10">JCM 7686</strain>
    </source>
</reference>
<dbReference type="CDD" id="cd16913">
    <property type="entry name" value="YkuD_like"/>
    <property type="match status" value="1"/>
</dbReference>
<dbReference type="PATRIC" id="fig|1367847.3.peg.1465"/>
<feature type="active site" description="Nucleophile" evidence="7">
    <location>
        <position position="454"/>
    </location>
</feature>
<dbReference type="SUPFAM" id="SSF141523">
    <property type="entry name" value="L,D-transpeptidase catalytic domain-like"/>
    <property type="match status" value="1"/>
</dbReference>
<dbReference type="GO" id="GO:0071555">
    <property type="term" value="P:cell wall organization"/>
    <property type="evidence" value="ECO:0007669"/>
    <property type="project" value="UniProtKB-UniRule"/>
</dbReference>
<gene>
    <name evidence="10" type="ORF">JCM7686_1492</name>
</gene>
<dbReference type="InterPro" id="IPR052905">
    <property type="entry name" value="LD-transpeptidase_YkuD-like"/>
</dbReference>
<sequence>MAGRVILASIALAAFWLPMASGAQGIEAAPVAAAPAPRLVFSDSEMALAQAVARQPGLAAFYGTNGLTPIFTGTESAARRAALIEAVSRAAENGLPASRYEVERLRALDAEGGNSPEAELVFARVFARWTHDISGGVLEPTKVDPSIKRVVLRRSTDELLHDYAQSPDPTGLLTGIEPQDPHYLALKKALGGKNELVAPAKLKEVEPGLWKVGMTGEPVVALRARLAAMGFDAGKPVTASSVFDAPLAAEVAKFQDRVGLPSDGVAGPKTVARINRKAGGGDHGILVALERMRWMNGHDLNARMVWVNLPEFNARVMENGAEVFETRTVIGRASEDRMTPEFSDRLSYLVVNPRWNVPRSITVKEYLPRLQANRNAVSQIDIVDGNGNIISRDRIDFSKYTAANFPYRMRQKESDDNALGQVKFIFPNPWNIYLHDTPTKHLFGQSARAYSHGCIRIGRPVDLAHELLSGQVKDPAATYQKALDTKKETWLALKPTIPVHLVYFTTFPDANGRIQRFTDVYGRDGAVYDALMRAGLETF</sequence>
<dbReference type="HOGENOM" id="CLU_020360_3_4_5"/>
<keyword evidence="8" id="KW-0732">Signal</keyword>
<evidence type="ECO:0000256" key="3">
    <source>
        <dbReference type="ARBA" id="ARBA00022679"/>
    </source>
</evidence>
<dbReference type="GO" id="GO:0004180">
    <property type="term" value="F:carboxypeptidase activity"/>
    <property type="evidence" value="ECO:0007669"/>
    <property type="project" value="UniProtKB-ARBA"/>
</dbReference>
<organism evidence="10 11">
    <name type="scientific">Paracoccus aminophilus JCM 7686</name>
    <dbReference type="NCBI Taxonomy" id="1367847"/>
    <lineage>
        <taxon>Bacteria</taxon>
        <taxon>Pseudomonadati</taxon>
        <taxon>Pseudomonadota</taxon>
        <taxon>Alphaproteobacteria</taxon>
        <taxon>Rhodobacterales</taxon>
        <taxon>Paracoccaceae</taxon>
        <taxon>Paracoccus</taxon>
    </lineage>
</organism>
<evidence type="ECO:0000256" key="2">
    <source>
        <dbReference type="ARBA" id="ARBA00005992"/>
    </source>
</evidence>
<keyword evidence="5 7" id="KW-0573">Peptidoglycan synthesis</keyword>
<dbReference type="InterPro" id="IPR005490">
    <property type="entry name" value="LD_TPept_cat_dom"/>
</dbReference>
<dbReference type="Proteomes" id="UP000015480">
    <property type="component" value="Chromosome"/>
</dbReference>
<dbReference type="Gene3D" id="2.40.440.10">
    <property type="entry name" value="L,D-transpeptidase catalytic domain-like"/>
    <property type="match status" value="1"/>
</dbReference>
<dbReference type="RefSeq" id="WP_020950231.1">
    <property type="nucleotide sequence ID" value="NC_022041.1"/>
</dbReference>
<dbReference type="PANTHER" id="PTHR41533">
    <property type="entry name" value="L,D-TRANSPEPTIDASE HI_1667-RELATED"/>
    <property type="match status" value="1"/>
</dbReference>
<keyword evidence="4 7" id="KW-0133">Cell shape</keyword>
<evidence type="ECO:0000256" key="5">
    <source>
        <dbReference type="ARBA" id="ARBA00022984"/>
    </source>
</evidence>
<feature type="chain" id="PRO_5004544878" evidence="8">
    <location>
        <begin position="24"/>
        <end position="539"/>
    </location>
</feature>
<evidence type="ECO:0000313" key="11">
    <source>
        <dbReference type="Proteomes" id="UP000015480"/>
    </source>
</evidence>
<dbReference type="EMBL" id="CP006650">
    <property type="protein sequence ID" value="AGT08593.1"/>
    <property type="molecule type" value="Genomic_DNA"/>
</dbReference>
<dbReference type="Pfam" id="PF20142">
    <property type="entry name" value="Scaffold"/>
    <property type="match status" value="1"/>
</dbReference>
<evidence type="ECO:0000313" key="10">
    <source>
        <dbReference type="EMBL" id="AGT08593.1"/>
    </source>
</evidence>
<dbReference type="SUPFAM" id="SSF47090">
    <property type="entry name" value="PGBD-like"/>
    <property type="match status" value="1"/>
</dbReference>
<dbReference type="Gene3D" id="1.10.101.10">
    <property type="entry name" value="PGBD-like superfamily/PGBD"/>
    <property type="match status" value="1"/>
</dbReference>
<dbReference type="GO" id="GO:0009252">
    <property type="term" value="P:peptidoglycan biosynthetic process"/>
    <property type="evidence" value="ECO:0007669"/>
    <property type="project" value="UniProtKB-UniPathway"/>
</dbReference>
<keyword evidence="3" id="KW-0808">Transferase</keyword>
<evidence type="ECO:0000259" key="9">
    <source>
        <dbReference type="PROSITE" id="PS52029"/>
    </source>
</evidence>
<evidence type="ECO:0000256" key="6">
    <source>
        <dbReference type="ARBA" id="ARBA00023316"/>
    </source>
</evidence>
<dbReference type="PANTHER" id="PTHR41533:SF2">
    <property type="entry name" value="BLR7131 PROTEIN"/>
    <property type="match status" value="1"/>
</dbReference>
<comment type="similarity">
    <text evidence="2">Belongs to the YkuD family.</text>
</comment>
<name>S5YB04_PARAH</name>
<dbReference type="Pfam" id="PF03734">
    <property type="entry name" value="YkuD"/>
    <property type="match status" value="1"/>
</dbReference>
<evidence type="ECO:0000256" key="7">
    <source>
        <dbReference type="PROSITE-ProRule" id="PRU01373"/>
    </source>
</evidence>
<protein>
    <submittedName>
        <fullName evidence="10">Murein L,D-transpeptidase</fullName>
    </submittedName>
</protein>
<keyword evidence="6 7" id="KW-0961">Cell wall biogenesis/degradation</keyword>
<dbReference type="InterPro" id="IPR036366">
    <property type="entry name" value="PGBDSf"/>
</dbReference>
<feature type="active site" description="Proton donor/acceptor" evidence="7">
    <location>
        <position position="435"/>
    </location>
</feature>
<dbReference type="InterPro" id="IPR038063">
    <property type="entry name" value="Transpep_catalytic_dom"/>
</dbReference>
<feature type="domain" description="L,D-TPase catalytic" evidence="9">
    <location>
        <begin position="303"/>
        <end position="483"/>
    </location>
</feature>
<feature type="signal peptide" evidence="8">
    <location>
        <begin position="1"/>
        <end position="23"/>
    </location>
</feature>
<keyword evidence="11" id="KW-1185">Reference proteome</keyword>
<evidence type="ECO:0000256" key="8">
    <source>
        <dbReference type="SAM" id="SignalP"/>
    </source>
</evidence>
<dbReference type="STRING" id="1367847.JCM7686_1492"/>
<dbReference type="OrthoDB" id="9778545at2"/>